<keyword evidence="3" id="KW-1185">Reference proteome</keyword>
<reference evidence="2 3" key="1">
    <citation type="journal article" date="2019" name="Int. J. Syst. Evol. Microbiol.">
        <title>The Global Catalogue of Microorganisms (GCM) 10K type strain sequencing project: providing services to taxonomists for standard genome sequencing and annotation.</title>
        <authorList>
            <consortium name="The Broad Institute Genomics Platform"/>
            <consortium name="The Broad Institute Genome Sequencing Center for Infectious Disease"/>
            <person name="Wu L."/>
            <person name="Ma J."/>
        </authorList>
    </citation>
    <scope>NUCLEOTIDE SEQUENCE [LARGE SCALE GENOMIC DNA]</scope>
    <source>
        <strain evidence="2 3">JCM 16026</strain>
    </source>
</reference>
<proteinExistence type="predicted"/>
<dbReference type="Proteomes" id="UP001501599">
    <property type="component" value="Unassembled WGS sequence"/>
</dbReference>
<sequence>MTTPGDSAGRPWAGRTFQHHETAYAGDDGSAPPAFVTAATALRAGDGDLAAVVDSLRGARLLVPLVAEAGEMTTVGGRAVDTSQELSIVAVAGPDGAPILPMASSADAMRAWRPDARPVPASIERCAAAALEDAGRVVVDPGTPTEVVLRRSALVALLTGSPWSPPHRHPTVQAELVAPLLAIDGVEAVALADGDPTARLLGRELEVRAIASPGVDRAAAQAAFERTVQGIGTRREAWQDAVVDVAIEIVWLAQPTRIASGEHVVVYRAR</sequence>
<dbReference type="EMBL" id="BAAAQT010000006">
    <property type="protein sequence ID" value="GAA2174676.1"/>
    <property type="molecule type" value="Genomic_DNA"/>
</dbReference>
<name>A0ABN3ATL1_9MICO</name>
<dbReference type="RefSeq" id="WP_344343459.1">
    <property type="nucleotide sequence ID" value="NZ_BAAAQT010000006.1"/>
</dbReference>
<dbReference type="Pfam" id="PF07179">
    <property type="entry name" value="SseB"/>
    <property type="match status" value="1"/>
</dbReference>
<gene>
    <name evidence="2" type="ORF">GCM10009846_21540</name>
</gene>
<comment type="caution">
    <text evidence="2">The sequence shown here is derived from an EMBL/GenBank/DDBJ whole genome shotgun (WGS) entry which is preliminary data.</text>
</comment>
<organism evidence="2 3">
    <name type="scientific">Agrococcus versicolor</name>
    <dbReference type="NCBI Taxonomy" id="501482"/>
    <lineage>
        <taxon>Bacteria</taxon>
        <taxon>Bacillati</taxon>
        <taxon>Actinomycetota</taxon>
        <taxon>Actinomycetes</taxon>
        <taxon>Micrococcales</taxon>
        <taxon>Microbacteriaceae</taxon>
        <taxon>Agrococcus</taxon>
    </lineage>
</organism>
<feature type="domain" description="SseB protein N-terminal" evidence="1">
    <location>
        <begin position="39"/>
        <end position="154"/>
    </location>
</feature>
<evidence type="ECO:0000313" key="2">
    <source>
        <dbReference type="EMBL" id="GAA2174676.1"/>
    </source>
</evidence>
<protein>
    <recommendedName>
        <fullName evidence="1">SseB protein N-terminal domain-containing protein</fullName>
    </recommendedName>
</protein>
<evidence type="ECO:0000313" key="3">
    <source>
        <dbReference type="Proteomes" id="UP001501599"/>
    </source>
</evidence>
<dbReference type="InterPro" id="IPR009839">
    <property type="entry name" value="SseB_N"/>
</dbReference>
<evidence type="ECO:0000259" key="1">
    <source>
        <dbReference type="Pfam" id="PF07179"/>
    </source>
</evidence>
<accession>A0ABN3ATL1</accession>